<evidence type="ECO:0000313" key="2">
    <source>
        <dbReference type="EMBL" id="MET3576733.1"/>
    </source>
</evidence>
<feature type="transmembrane region" description="Helical" evidence="1">
    <location>
        <begin position="7"/>
        <end position="26"/>
    </location>
</feature>
<keyword evidence="3" id="KW-1185">Reference proteome</keyword>
<reference evidence="2 3" key="1">
    <citation type="submission" date="2024-06" db="EMBL/GenBank/DDBJ databases">
        <title>Genomic Encyclopedia of Type Strains, Phase IV (KMG-IV): sequencing the most valuable type-strain genomes for metagenomic binning, comparative biology and taxonomic classification.</title>
        <authorList>
            <person name="Goeker M."/>
        </authorList>
    </citation>
    <scope>NUCLEOTIDE SEQUENCE [LARGE SCALE GENOMIC DNA]</scope>
    <source>
        <strain evidence="2 3">DSM 26128</strain>
    </source>
</reference>
<keyword evidence="1" id="KW-0472">Membrane</keyword>
<name>A0ABV2GEK7_9BACL</name>
<sequence>MEKGSVGTALFTGVFVGVIMFLYYFLVPDTNFFITVVVAGVSAWIGSMIGNKLFPNKQ</sequence>
<evidence type="ECO:0000313" key="3">
    <source>
        <dbReference type="Proteomes" id="UP001549099"/>
    </source>
</evidence>
<organism evidence="2 3">
    <name type="scientific">Bhargavaea ullalensis</name>
    <dbReference type="NCBI Taxonomy" id="1265685"/>
    <lineage>
        <taxon>Bacteria</taxon>
        <taxon>Bacillati</taxon>
        <taxon>Bacillota</taxon>
        <taxon>Bacilli</taxon>
        <taxon>Bacillales</taxon>
        <taxon>Caryophanaceae</taxon>
        <taxon>Bhargavaea</taxon>
    </lineage>
</organism>
<proteinExistence type="predicted"/>
<protein>
    <submittedName>
        <fullName evidence="2">Membrane protein YfcA</fullName>
    </submittedName>
</protein>
<gene>
    <name evidence="2" type="ORF">ABID49_002663</name>
</gene>
<comment type="caution">
    <text evidence="2">The sequence shown here is derived from an EMBL/GenBank/DDBJ whole genome shotgun (WGS) entry which is preliminary data.</text>
</comment>
<accession>A0ABV2GEK7</accession>
<dbReference type="EMBL" id="JBEPLW010000032">
    <property type="protein sequence ID" value="MET3576733.1"/>
    <property type="molecule type" value="Genomic_DNA"/>
</dbReference>
<dbReference type="Proteomes" id="UP001549099">
    <property type="component" value="Unassembled WGS sequence"/>
</dbReference>
<keyword evidence="1" id="KW-1133">Transmembrane helix</keyword>
<evidence type="ECO:0000256" key="1">
    <source>
        <dbReference type="SAM" id="Phobius"/>
    </source>
</evidence>
<keyword evidence="1" id="KW-0812">Transmembrane</keyword>
<feature type="transmembrane region" description="Helical" evidence="1">
    <location>
        <begin position="32"/>
        <end position="54"/>
    </location>
</feature>